<dbReference type="GO" id="GO:0045892">
    <property type="term" value="P:negative regulation of DNA-templated transcription"/>
    <property type="evidence" value="ECO:0007669"/>
    <property type="project" value="InterPro"/>
</dbReference>
<evidence type="ECO:0000256" key="2">
    <source>
        <dbReference type="ARBA" id="ARBA00022705"/>
    </source>
</evidence>
<dbReference type="SUPFAM" id="SSF51306">
    <property type="entry name" value="LexA/Signal peptidase"/>
    <property type="match status" value="1"/>
</dbReference>
<dbReference type="GO" id="GO:0009432">
    <property type="term" value="P:SOS response"/>
    <property type="evidence" value="ECO:0007669"/>
    <property type="project" value="InterPro"/>
</dbReference>
<comment type="caution">
    <text evidence="8">The sequence shown here is derived from an EMBL/GenBank/DDBJ whole genome shotgun (WGS) entry which is preliminary data.</text>
</comment>
<feature type="domain" description="LexA repressor DNA-binding" evidence="7">
    <location>
        <begin position="7"/>
        <end position="70"/>
    </location>
</feature>
<evidence type="ECO:0000313" key="8">
    <source>
        <dbReference type="EMBL" id="PIP61563.1"/>
    </source>
</evidence>
<dbReference type="SUPFAM" id="SSF46785">
    <property type="entry name" value="Winged helix' DNA-binding domain"/>
    <property type="match status" value="1"/>
</dbReference>
<dbReference type="PANTHER" id="PTHR33516:SF2">
    <property type="entry name" value="LEXA REPRESSOR-RELATED"/>
    <property type="match status" value="1"/>
</dbReference>
<reference evidence="8 9" key="1">
    <citation type="submission" date="2017-09" db="EMBL/GenBank/DDBJ databases">
        <title>Depth-based differentiation of microbial function through sediment-hosted aquifers and enrichment of novel symbionts in the deep terrestrial subsurface.</title>
        <authorList>
            <person name="Probst A.J."/>
            <person name="Ladd B."/>
            <person name="Jarett J.K."/>
            <person name="Geller-Mcgrath D.E."/>
            <person name="Sieber C.M."/>
            <person name="Emerson J.B."/>
            <person name="Anantharaman K."/>
            <person name="Thomas B.C."/>
            <person name="Malmstrom R."/>
            <person name="Stieglmeier M."/>
            <person name="Klingl A."/>
            <person name="Woyke T."/>
            <person name="Ryan C.M."/>
            <person name="Banfield J.F."/>
        </authorList>
    </citation>
    <scope>NUCLEOTIDE SEQUENCE [LARGE SCALE GENOMIC DNA]</scope>
    <source>
        <strain evidence="8">CG22_combo_CG10-13_8_21_14_all_38_20</strain>
    </source>
</reference>
<dbReference type="Gene3D" id="2.10.109.10">
    <property type="entry name" value="Umud Fragment, subunit A"/>
    <property type="match status" value="1"/>
</dbReference>
<dbReference type="GO" id="GO:0006508">
    <property type="term" value="P:proteolysis"/>
    <property type="evidence" value="ECO:0007669"/>
    <property type="project" value="InterPro"/>
</dbReference>
<sequence>MPSATKKTLTPRQKQVLDFIKSYISQNDYAPTYEEIGKAVKLSSTATIHNHIKALEKKGYIQKQRNVTRGLVVLNQEDELSTSTITIQVLGKITGTTPLVEGGASRGSIELSSSLITGVNLETCYALEVWGPQLISEGLLSGDIIIFQYTEVVEDGKVYLVVINNGTATIRTVYQQEKSYKLESAINPINNTLTENVQIHGRALLVIRSY</sequence>
<evidence type="ECO:0000259" key="7">
    <source>
        <dbReference type="Pfam" id="PF01726"/>
    </source>
</evidence>
<dbReference type="InterPro" id="IPR036286">
    <property type="entry name" value="LexA/Signal_pep-like_sf"/>
</dbReference>
<protein>
    <submittedName>
        <fullName evidence="8">Repressor LexA</fullName>
    </submittedName>
</protein>
<dbReference type="InterPro" id="IPR006200">
    <property type="entry name" value="LexA"/>
</dbReference>
<keyword evidence="1" id="KW-0678">Repressor</keyword>
<dbReference type="Proteomes" id="UP000231246">
    <property type="component" value="Unassembled WGS sequence"/>
</dbReference>
<evidence type="ECO:0000256" key="5">
    <source>
        <dbReference type="ARBA" id="ARBA00023163"/>
    </source>
</evidence>
<dbReference type="EMBL" id="PCTA01000023">
    <property type="protein sequence ID" value="PIP61563.1"/>
    <property type="molecule type" value="Genomic_DNA"/>
</dbReference>
<dbReference type="InterPro" id="IPR050077">
    <property type="entry name" value="LexA_repressor"/>
</dbReference>
<dbReference type="Gene3D" id="1.10.10.10">
    <property type="entry name" value="Winged helix-like DNA-binding domain superfamily/Winged helix DNA-binding domain"/>
    <property type="match status" value="1"/>
</dbReference>
<evidence type="ECO:0000256" key="1">
    <source>
        <dbReference type="ARBA" id="ARBA00022491"/>
    </source>
</evidence>
<dbReference type="NCBIfam" id="TIGR00498">
    <property type="entry name" value="lexA"/>
    <property type="match status" value="1"/>
</dbReference>
<dbReference type="InterPro" id="IPR006199">
    <property type="entry name" value="LexA_DNA-bd_dom"/>
</dbReference>
<dbReference type="InterPro" id="IPR015927">
    <property type="entry name" value="Peptidase_S24_S26A/B/C"/>
</dbReference>
<evidence type="ECO:0000256" key="3">
    <source>
        <dbReference type="ARBA" id="ARBA00023015"/>
    </source>
</evidence>
<keyword evidence="2" id="KW-0235">DNA replication</keyword>
<evidence type="ECO:0000259" key="6">
    <source>
        <dbReference type="Pfam" id="PF00717"/>
    </source>
</evidence>
<organism evidence="8 9">
    <name type="scientific">Candidatus Roizmanbacteria bacterium CG22_combo_CG10-13_8_21_14_all_38_20</name>
    <dbReference type="NCBI Taxonomy" id="1974862"/>
    <lineage>
        <taxon>Bacteria</taxon>
        <taxon>Candidatus Roizmaniibacteriota</taxon>
    </lineage>
</organism>
<dbReference type="PANTHER" id="PTHR33516">
    <property type="entry name" value="LEXA REPRESSOR"/>
    <property type="match status" value="1"/>
</dbReference>
<dbReference type="Pfam" id="PF01726">
    <property type="entry name" value="LexA_DNA_bind"/>
    <property type="match status" value="1"/>
</dbReference>
<gene>
    <name evidence="8" type="primary">lexA</name>
    <name evidence="8" type="ORF">COW99_03485</name>
</gene>
<dbReference type="Pfam" id="PF00717">
    <property type="entry name" value="Peptidase_S24"/>
    <property type="match status" value="1"/>
</dbReference>
<dbReference type="GO" id="GO:0006260">
    <property type="term" value="P:DNA replication"/>
    <property type="evidence" value="ECO:0007669"/>
    <property type="project" value="UniProtKB-KW"/>
</dbReference>
<dbReference type="GO" id="GO:0003677">
    <property type="term" value="F:DNA binding"/>
    <property type="evidence" value="ECO:0007669"/>
    <property type="project" value="UniProtKB-KW"/>
</dbReference>
<accession>A0A2H0BV60</accession>
<evidence type="ECO:0000313" key="9">
    <source>
        <dbReference type="Proteomes" id="UP000231246"/>
    </source>
</evidence>
<dbReference type="GO" id="GO:0004252">
    <property type="term" value="F:serine-type endopeptidase activity"/>
    <property type="evidence" value="ECO:0007669"/>
    <property type="project" value="InterPro"/>
</dbReference>
<dbReference type="InterPro" id="IPR036388">
    <property type="entry name" value="WH-like_DNA-bd_sf"/>
</dbReference>
<dbReference type="AlphaFoldDB" id="A0A2H0BV60"/>
<proteinExistence type="predicted"/>
<dbReference type="InterPro" id="IPR036390">
    <property type="entry name" value="WH_DNA-bd_sf"/>
</dbReference>
<keyword evidence="4" id="KW-0238">DNA-binding</keyword>
<feature type="domain" description="Peptidase S24/S26A/S26B/S26C" evidence="6">
    <location>
        <begin position="91"/>
        <end position="203"/>
    </location>
</feature>
<keyword evidence="5" id="KW-0804">Transcription</keyword>
<name>A0A2H0BV60_9BACT</name>
<keyword evidence="3" id="KW-0805">Transcription regulation</keyword>
<evidence type="ECO:0000256" key="4">
    <source>
        <dbReference type="ARBA" id="ARBA00023125"/>
    </source>
</evidence>